<dbReference type="AlphaFoldDB" id="A0A0R1NNT5"/>
<comment type="caution">
    <text evidence="1">The sequence shown here is derived from an EMBL/GenBank/DDBJ whole genome shotgun (WGS) entry which is preliminary data.</text>
</comment>
<gene>
    <name evidence="1" type="ORF">FC98_GL000409</name>
</gene>
<dbReference type="RefSeq" id="WP_081467797.1">
    <property type="nucleotide sequence ID" value="NZ_AZEB01000011.1"/>
</dbReference>
<evidence type="ECO:0000313" key="2">
    <source>
        <dbReference type="Proteomes" id="UP000051439"/>
    </source>
</evidence>
<sequence length="345" mass="38060">MATAFDLLTSNYLQGYWNTNPQYTAPYLMEALFTPTKQQADNVKLINGQDLYPAPLDLTKEDSAALPVERGSLQTGTLPTYKFKNKLNLNEYDFKDLNNAIASNDENLVLTITKKLYDDQANLLLRARFTREYYAVQALLNGKLLLGNQLADFGYESFQNMKVAKAWTDDSSNPYDDISSVKDTASQKVGTALTRALMNSKTMYILMHNAALKNTIFSGTVSPQGSILTQPVVEQWFSAFLGLQVVVYDKGWNNNGTFEKFIPDGKIIFLPGTANDPVGQMNFVETPEESVPVSGTTVSVFDTGVSLSTSASSDPVTVKTIVDEKFVPTITVAKQVFILDVLASK</sequence>
<dbReference type="Pfam" id="PF03864">
    <property type="entry name" value="Phage_cap_E"/>
    <property type="match status" value="1"/>
</dbReference>
<dbReference type="EMBL" id="AZEB01000011">
    <property type="protein sequence ID" value="KRL21855.1"/>
    <property type="molecule type" value="Genomic_DNA"/>
</dbReference>
<dbReference type="InterPro" id="IPR005564">
    <property type="entry name" value="Major_capsid_GpE"/>
</dbReference>
<dbReference type="PATRIC" id="fig|1423766.4.peg.415"/>
<accession>A0A0R1NNT5</accession>
<reference evidence="1 2" key="1">
    <citation type="journal article" date="2015" name="Genome Announc.">
        <title>Expanding the biotechnology potential of lactobacilli through comparative genomics of 213 strains and associated genera.</title>
        <authorList>
            <person name="Sun Z."/>
            <person name="Harris H.M."/>
            <person name="McCann A."/>
            <person name="Guo C."/>
            <person name="Argimon S."/>
            <person name="Zhang W."/>
            <person name="Yang X."/>
            <person name="Jeffery I.B."/>
            <person name="Cooney J.C."/>
            <person name="Kagawa T.F."/>
            <person name="Liu W."/>
            <person name="Song Y."/>
            <person name="Salvetti E."/>
            <person name="Wrobel A."/>
            <person name="Rasinkangas P."/>
            <person name="Parkhill J."/>
            <person name="Rea M.C."/>
            <person name="O'Sullivan O."/>
            <person name="Ritari J."/>
            <person name="Douillard F.P."/>
            <person name="Paul Ross R."/>
            <person name="Yang R."/>
            <person name="Briner A.E."/>
            <person name="Felis G.E."/>
            <person name="de Vos W.M."/>
            <person name="Barrangou R."/>
            <person name="Klaenhammer T.R."/>
            <person name="Caufield P.W."/>
            <person name="Cui Y."/>
            <person name="Zhang H."/>
            <person name="O'Toole P.W."/>
        </authorList>
    </citation>
    <scope>NUCLEOTIDE SEQUENCE [LARGE SCALE GENOMIC DNA]</scope>
    <source>
        <strain evidence="1 2">DSM 19906</strain>
    </source>
</reference>
<name>A0A0R1NNT5_9LACO</name>
<proteinExistence type="predicted"/>
<dbReference type="Proteomes" id="UP000051439">
    <property type="component" value="Unassembled WGS sequence"/>
</dbReference>
<dbReference type="InterPro" id="IPR053738">
    <property type="entry name" value="Lambda_capsid_assembly"/>
</dbReference>
<dbReference type="Gene3D" id="3.90.1690.10">
    <property type="entry name" value="phage-related protein like domain"/>
    <property type="match status" value="1"/>
</dbReference>
<organism evidence="1 2">
    <name type="scientific">Lentilactobacillus kisonensis DSM 19906 = JCM 15041</name>
    <dbReference type="NCBI Taxonomy" id="1423766"/>
    <lineage>
        <taxon>Bacteria</taxon>
        <taxon>Bacillati</taxon>
        <taxon>Bacillota</taxon>
        <taxon>Bacilli</taxon>
        <taxon>Lactobacillales</taxon>
        <taxon>Lactobacillaceae</taxon>
        <taxon>Lentilactobacillus</taxon>
    </lineage>
</organism>
<protein>
    <submittedName>
        <fullName evidence="1">Phage protein</fullName>
    </submittedName>
</protein>
<evidence type="ECO:0000313" key="1">
    <source>
        <dbReference type="EMBL" id="KRL21855.1"/>
    </source>
</evidence>
<keyword evidence="2" id="KW-1185">Reference proteome</keyword>